<evidence type="ECO:0000256" key="1">
    <source>
        <dbReference type="ARBA" id="ARBA00008984"/>
    </source>
</evidence>
<dbReference type="PANTHER" id="PTHR33279">
    <property type="entry name" value="SULFUR CARRIER PROTEIN YEDF-RELATED"/>
    <property type="match status" value="1"/>
</dbReference>
<proteinExistence type="inferred from homology"/>
<dbReference type="PROSITE" id="PS01148">
    <property type="entry name" value="UPF0033"/>
    <property type="match status" value="1"/>
</dbReference>
<comment type="similarity">
    <text evidence="1">Belongs to the sulfur carrier protein TusA family.</text>
</comment>
<dbReference type="CDD" id="cd00291">
    <property type="entry name" value="SirA_YedF_YeeD"/>
    <property type="match status" value="1"/>
</dbReference>
<accession>A0ABQ6LYU5</accession>
<evidence type="ECO:0000313" key="3">
    <source>
        <dbReference type="EMBL" id="GMG87261.1"/>
    </source>
</evidence>
<dbReference type="RefSeq" id="WP_285763896.1">
    <property type="nucleotide sequence ID" value="NZ_BSYJ01000003.1"/>
</dbReference>
<dbReference type="SUPFAM" id="SSF64307">
    <property type="entry name" value="SirA-like"/>
    <property type="match status" value="1"/>
</dbReference>
<dbReference type="Gene3D" id="3.30.110.40">
    <property type="entry name" value="TusA-like domain"/>
    <property type="match status" value="1"/>
</dbReference>
<dbReference type="Proteomes" id="UP001224392">
    <property type="component" value="Unassembled WGS sequence"/>
</dbReference>
<dbReference type="Pfam" id="PF01206">
    <property type="entry name" value="TusA"/>
    <property type="match status" value="1"/>
</dbReference>
<organism evidence="3 4">
    <name type="scientific">Biformimicrobium ophioploci</name>
    <dbReference type="NCBI Taxonomy" id="3036711"/>
    <lineage>
        <taxon>Bacteria</taxon>
        <taxon>Pseudomonadati</taxon>
        <taxon>Pseudomonadota</taxon>
        <taxon>Gammaproteobacteria</taxon>
        <taxon>Cellvibrionales</taxon>
        <taxon>Microbulbiferaceae</taxon>
        <taxon>Biformimicrobium</taxon>
    </lineage>
</organism>
<evidence type="ECO:0000259" key="2">
    <source>
        <dbReference type="PROSITE" id="PS01148"/>
    </source>
</evidence>
<dbReference type="InterPro" id="IPR036868">
    <property type="entry name" value="TusA-like_sf"/>
</dbReference>
<protein>
    <recommendedName>
        <fullName evidence="2">UPF0033 domain-containing protein</fullName>
    </recommendedName>
</protein>
<dbReference type="InterPro" id="IPR001455">
    <property type="entry name" value="TusA-like"/>
</dbReference>
<reference evidence="3 4" key="1">
    <citation type="submission" date="2023-04" db="EMBL/GenBank/DDBJ databases">
        <title>Marinobulbifer ophiurae gen. nov., sp. Nov., isolate from tissue of brittle star Ophioplocus japonicus.</title>
        <authorList>
            <person name="Kawano K."/>
            <person name="Sawayama S."/>
            <person name="Nakagawa S."/>
        </authorList>
    </citation>
    <scope>NUCLEOTIDE SEQUENCE [LARGE SCALE GENOMIC DNA]</scope>
    <source>
        <strain evidence="3 4">NKW57</strain>
    </source>
</reference>
<name>A0ABQ6LYU5_9GAMM</name>
<gene>
    <name evidence="3" type="ORF">MNKW57_15820</name>
</gene>
<evidence type="ECO:0000313" key="4">
    <source>
        <dbReference type="Proteomes" id="UP001224392"/>
    </source>
</evidence>
<dbReference type="EMBL" id="BSYJ01000003">
    <property type="protein sequence ID" value="GMG87261.1"/>
    <property type="molecule type" value="Genomic_DNA"/>
</dbReference>
<dbReference type="PANTHER" id="PTHR33279:SF6">
    <property type="entry name" value="SULFUR CARRIER PROTEIN YEDF-RELATED"/>
    <property type="match status" value="1"/>
</dbReference>
<feature type="domain" description="UPF0033" evidence="2">
    <location>
        <begin position="9"/>
        <end position="33"/>
    </location>
</feature>
<sequence>MQPIRTLEVDARGLACPMPLLQMRRALAGLQPGERVHVLATDPGSWRDFHSFAELSGNRLLSARERGGEYEYLLEKAGV</sequence>
<comment type="caution">
    <text evidence="3">The sequence shown here is derived from an EMBL/GenBank/DDBJ whole genome shotgun (WGS) entry which is preliminary data.</text>
</comment>
<keyword evidence="4" id="KW-1185">Reference proteome</keyword>